<gene>
    <name evidence="1" type="ORF">UFOVP447_184</name>
</gene>
<dbReference type="Pfam" id="PF23837">
    <property type="entry name" value="DUF7207"/>
    <property type="match status" value="1"/>
</dbReference>
<organism evidence="1">
    <name type="scientific">uncultured Caudovirales phage</name>
    <dbReference type="NCBI Taxonomy" id="2100421"/>
    <lineage>
        <taxon>Viruses</taxon>
        <taxon>Duplodnaviria</taxon>
        <taxon>Heunggongvirae</taxon>
        <taxon>Uroviricota</taxon>
        <taxon>Caudoviricetes</taxon>
        <taxon>Peduoviridae</taxon>
        <taxon>Maltschvirus</taxon>
        <taxon>Maltschvirus maltsch</taxon>
    </lineage>
</organism>
<sequence>MNHDFIDDDNFVLFAAKHYDNPQCYDAEEFYDDLKRFKYLKRLFGKYEESGELRERLILNHLIILYNVFGDVATKMLFYKLDGYYSYLLPFLVLLHRLPEKVNVGKTIYTSDIPLDNNIVEVLRKI</sequence>
<accession>A0A6J5MJ17</accession>
<proteinExistence type="predicted"/>
<evidence type="ECO:0000313" key="1">
    <source>
        <dbReference type="EMBL" id="CAB4143589.1"/>
    </source>
</evidence>
<dbReference type="InterPro" id="IPR055631">
    <property type="entry name" value="DUF7207"/>
</dbReference>
<protein>
    <submittedName>
        <fullName evidence="1">Uncharacterized protein</fullName>
    </submittedName>
</protein>
<name>A0A6J5MJ17_9CAUD</name>
<reference evidence="1" key="1">
    <citation type="submission" date="2020-04" db="EMBL/GenBank/DDBJ databases">
        <authorList>
            <person name="Chiriac C."/>
            <person name="Salcher M."/>
            <person name="Ghai R."/>
            <person name="Kavagutti S V."/>
        </authorList>
    </citation>
    <scope>NUCLEOTIDE SEQUENCE</scope>
</reference>
<dbReference type="EMBL" id="LR796423">
    <property type="protein sequence ID" value="CAB4143589.1"/>
    <property type="molecule type" value="Genomic_DNA"/>
</dbReference>